<comment type="similarity">
    <text evidence="2">Belongs to the nicastrin family.</text>
</comment>
<dbReference type="GO" id="GO:0007219">
    <property type="term" value="P:Notch signaling pathway"/>
    <property type="evidence" value="ECO:0007669"/>
    <property type="project" value="UniProtKB-KW"/>
</dbReference>
<comment type="subcellular location">
    <subcellularLocation>
        <location evidence="12">Cytoplasmic vesicle membrane</location>
        <topology evidence="12">Single-pass membrane protein</topology>
    </subcellularLocation>
    <subcellularLocation>
        <location evidence="13">Endomembrane system</location>
        <topology evidence="13">Single-pass type I membrane protein</topology>
    </subcellularLocation>
    <subcellularLocation>
        <location evidence="1">Melanosome</location>
    </subcellularLocation>
</comment>
<evidence type="ECO:0000256" key="12">
    <source>
        <dbReference type="ARBA" id="ARBA00037855"/>
    </source>
</evidence>
<keyword evidence="4 15" id="KW-0812">Transmembrane</keyword>
<evidence type="ECO:0000256" key="5">
    <source>
        <dbReference type="ARBA" id="ARBA00022729"/>
    </source>
</evidence>
<feature type="domain" description="Nicastrin small lobe" evidence="16">
    <location>
        <begin position="33"/>
        <end position="206"/>
    </location>
</feature>
<dbReference type="InterPro" id="IPR008710">
    <property type="entry name" value="Nicastrin"/>
</dbReference>
<dbReference type="GO" id="GO:0012505">
    <property type="term" value="C:endomembrane system"/>
    <property type="evidence" value="ECO:0007669"/>
    <property type="project" value="UniProtKB-SubCell"/>
</dbReference>
<keyword evidence="8 15" id="KW-0472">Membrane</keyword>
<keyword evidence="11" id="KW-0968">Cytoplasmic vesicle</keyword>
<dbReference type="SUPFAM" id="SSF53187">
    <property type="entry name" value="Zn-dependent exopeptidases"/>
    <property type="match status" value="1"/>
</dbReference>
<feature type="transmembrane region" description="Helical" evidence="15">
    <location>
        <begin position="707"/>
        <end position="732"/>
    </location>
</feature>
<keyword evidence="18" id="KW-1185">Reference proteome</keyword>
<dbReference type="GO" id="GO:0016485">
    <property type="term" value="P:protein processing"/>
    <property type="evidence" value="ECO:0007669"/>
    <property type="project" value="InterPro"/>
</dbReference>
<dbReference type="CDD" id="cd03881">
    <property type="entry name" value="M28_Nicastrin"/>
    <property type="match status" value="1"/>
</dbReference>
<keyword evidence="10" id="KW-0325">Glycoprotein</keyword>
<keyword evidence="6" id="KW-0914">Notch signaling pathway</keyword>
<evidence type="ECO:0000256" key="10">
    <source>
        <dbReference type="ARBA" id="ARBA00023180"/>
    </source>
</evidence>
<comment type="function">
    <text evidence="14">Essential subunit of the gamma-secretase complex, an endoprotease complex that catalyzes the intramembrane cleavage of integral membrane proteins such as Notch receptors and APP (amyloid-beta precursor protein). The gamma-secretase complex plays a role in Notch and Wnt signaling cascades and regulation of downstream processes via its role in processing key regulatory proteins, and by regulating cytosolic CTNNB1 levels.</text>
</comment>
<evidence type="ECO:0000259" key="16">
    <source>
        <dbReference type="Pfam" id="PF18266"/>
    </source>
</evidence>
<evidence type="ECO:0000256" key="4">
    <source>
        <dbReference type="ARBA" id="ARBA00022692"/>
    </source>
</evidence>
<evidence type="ECO:0000256" key="1">
    <source>
        <dbReference type="ARBA" id="ARBA00004223"/>
    </source>
</evidence>
<evidence type="ECO:0000313" key="18">
    <source>
        <dbReference type="Proteomes" id="UP001295444"/>
    </source>
</evidence>
<dbReference type="EMBL" id="OW240924">
    <property type="protein sequence ID" value="CAH2327133.1"/>
    <property type="molecule type" value="Genomic_DNA"/>
</dbReference>
<evidence type="ECO:0000256" key="9">
    <source>
        <dbReference type="ARBA" id="ARBA00023157"/>
    </source>
</evidence>
<dbReference type="GO" id="GO:0005773">
    <property type="term" value="C:vacuole"/>
    <property type="evidence" value="ECO:0007669"/>
    <property type="project" value="UniProtKB-ARBA"/>
</dbReference>
<evidence type="ECO:0000256" key="3">
    <source>
        <dbReference type="ARBA" id="ARBA00015303"/>
    </source>
</evidence>
<dbReference type="PANTHER" id="PTHR21092">
    <property type="entry name" value="NICASTRIN"/>
    <property type="match status" value="1"/>
</dbReference>
<evidence type="ECO:0000256" key="7">
    <source>
        <dbReference type="ARBA" id="ARBA00022989"/>
    </source>
</evidence>
<dbReference type="PANTHER" id="PTHR21092:SF0">
    <property type="entry name" value="NICASTRIN"/>
    <property type="match status" value="1"/>
</dbReference>
<dbReference type="InterPro" id="IPR041084">
    <property type="entry name" value="Ncstrn_small"/>
</dbReference>
<evidence type="ECO:0000256" key="14">
    <source>
        <dbReference type="ARBA" id="ARBA00058029"/>
    </source>
</evidence>
<evidence type="ECO:0000256" key="11">
    <source>
        <dbReference type="ARBA" id="ARBA00023329"/>
    </source>
</evidence>
<protein>
    <recommendedName>
        <fullName evidence="3">Nicastrin</fullName>
    </recommendedName>
</protein>
<accession>A0AAD1TMB5</accession>
<evidence type="ECO:0000256" key="15">
    <source>
        <dbReference type="SAM" id="Phobius"/>
    </source>
</evidence>
<evidence type="ECO:0000256" key="6">
    <source>
        <dbReference type="ARBA" id="ARBA00022976"/>
    </source>
</evidence>
<gene>
    <name evidence="17" type="ORF">PECUL_23A001084</name>
</gene>
<evidence type="ECO:0000256" key="2">
    <source>
        <dbReference type="ARBA" id="ARBA00007717"/>
    </source>
</evidence>
<dbReference type="AlphaFoldDB" id="A0AAD1TMB5"/>
<reference evidence="17" key="1">
    <citation type="submission" date="2022-03" db="EMBL/GenBank/DDBJ databases">
        <authorList>
            <person name="Alioto T."/>
            <person name="Alioto T."/>
            <person name="Gomez Garrido J."/>
        </authorList>
    </citation>
    <scope>NUCLEOTIDE SEQUENCE</scope>
</reference>
<dbReference type="GO" id="GO:0007220">
    <property type="term" value="P:Notch receptor processing"/>
    <property type="evidence" value="ECO:0007669"/>
    <property type="project" value="TreeGrafter"/>
</dbReference>
<keyword evidence="5" id="KW-0732">Signal</keyword>
<dbReference type="GO" id="GO:0005886">
    <property type="term" value="C:plasma membrane"/>
    <property type="evidence" value="ECO:0007669"/>
    <property type="project" value="UniProtKB-ARBA"/>
</dbReference>
<evidence type="ECO:0000313" key="17">
    <source>
        <dbReference type="EMBL" id="CAH2327133.1"/>
    </source>
</evidence>
<dbReference type="Gene3D" id="3.40.630.10">
    <property type="entry name" value="Zn peptidases"/>
    <property type="match status" value="1"/>
</dbReference>
<dbReference type="FunFam" id="3.40.630.10:FF:000030">
    <property type="entry name" value="nicastrin"/>
    <property type="match status" value="1"/>
</dbReference>
<dbReference type="Pfam" id="PF18266">
    <property type="entry name" value="Ncstrn_small"/>
    <property type="match status" value="1"/>
</dbReference>
<dbReference type="GO" id="GO:0032991">
    <property type="term" value="C:protein-containing complex"/>
    <property type="evidence" value="ECO:0007669"/>
    <property type="project" value="UniProtKB-ARBA"/>
</dbReference>
<dbReference type="Pfam" id="PF05450">
    <property type="entry name" value="Nicastrin"/>
    <property type="match status" value="1"/>
</dbReference>
<evidence type="ECO:0000256" key="8">
    <source>
        <dbReference type="ARBA" id="ARBA00023136"/>
    </source>
</evidence>
<proteinExistence type="inferred from homology"/>
<dbReference type="GO" id="GO:0099503">
    <property type="term" value="C:secretory vesicle"/>
    <property type="evidence" value="ECO:0007669"/>
    <property type="project" value="UniProtKB-ARBA"/>
</dbReference>
<name>A0AAD1TMB5_PELCU</name>
<keyword evidence="7 15" id="KW-1133">Transmembrane helix</keyword>
<sequence length="736" mass="82557">MISAEVEEMLSKGICRANSVERKIYVNLNNTAPCVRLLNATHQTGCQSSRNGDTGVIHVVEKEDDLLWVLETGPNPPYMLLLDGFLFTRDTMAKLKGSSRVSGIAVAFSKPSPPDGFSPDLQCPNDGFGVYTEEHGSQFAHCNKTTWNPLGTGFSYEDFEFPIFLLQDENETEVIKQCYREHNIPQNGTDPKYPLCAMQLYSHMHAVTSTVTCMRRNSIQMSFSINPEAVCDTLAGYNVWSAVKPINISGTLAPEDRVIMVATKVDSRSFFWNIAPAAESTVSGMVTQLAAAEALQKVPDVQSLPMNIMFSFFQGEVFDYIGSSRMVYDMEKGKFPVKLSNIHSFIELNQVALRNNSFLWIHTDPLSRTNDSVNAEVEKLIETLRNSTTNPNVTVQEADQSKPLPPASFQRFLRARNIPGVVLTDHRNAYSNKYFHSIYDTADNIHMDYPDGLSKEEALEYITDAARSIADVASVLATTLYRLAGGNNTMEIKADPKTVTRMLYGFLKMSNNSWFQSIIRPEWKGILQDFQPQYYVTATLQGTKTTANNQTALLLSVLANLTGTVVNFTKEECQSLDKATDPKKELYDYYWVQGSRNENSTTRTPFCVRTSMRSHLAESPAFELVEWGSTEYSTWTESRWKEIRARIFLVPSHHLEIITLAVGLLVFIISLVVTYFINAKADILFSGTQEGDIWKCLLTRWKKIKKVCVDFGVNIVAIILYLLSSSMGGIVANSRP</sequence>
<evidence type="ECO:0000256" key="13">
    <source>
        <dbReference type="ARBA" id="ARBA00046288"/>
    </source>
</evidence>
<dbReference type="GO" id="GO:0030659">
    <property type="term" value="C:cytoplasmic vesicle membrane"/>
    <property type="evidence" value="ECO:0007669"/>
    <property type="project" value="UniProtKB-SubCell"/>
</dbReference>
<keyword evidence="9" id="KW-1015">Disulfide bond</keyword>
<organism evidence="17 18">
    <name type="scientific">Pelobates cultripes</name>
    <name type="common">Western spadefoot toad</name>
    <dbReference type="NCBI Taxonomy" id="61616"/>
    <lineage>
        <taxon>Eukaryota</taxon>
        <taxon>Metazoa</taxon>
        <taxon>Chordata</taxon>
        <taxon>Craniata</taxon>
        <taxon>Vertebrata</taxon>
        <taxon>Euteleostomi</taxon>
        <taxon>Amphibia</taxon>
        <taxon>Batrachia</taxon>
        <taxon>Anura</taxon>
        <taxon>Pelobatoidea</taxon>
        <taxon>Pelobatidae</taxon>
        <taxon>Pelobates</taxon>
    </lineage>
</organism>
<dbReference type="Proteomes" id="UP001295444">
    <property type="component" value="Chromosome 13"/>
</dbReference>
<feature type="transmembrane region" description="Helical" evidence="15">
    <location>
        <begin position="657"/>
        <end position="677"/>
    </location>
</feature>
<dbReference type="GO" id="GO:0042470">
    <property type="term" value="C:melanosome"/>
    <property type="evidence" value="ECO:0007669"/>
    <property type="project" value="UniProtKB-SubCell"/>
</dbReference>